<name>A0A409WLN5_PSICY</name>
<accession>A0A409WLN5</accession>
<keyword evidence="2" id="KW-1185">Reference proteome</keyword>
<evidence type="ECO:0000313" key="2">
    <source>
        <dbReference type="Proteomes" id="UP000283269"/>
    </source>
</evidence>
<evidence type="ECO:0000313" key="1">
    <source>
        <dbReference type="EMBL" id="PPQ79435.1"/>
    </source>
</evidence>
<dbReference type="EMBL" id="NHYD01003376">
    <property type="protein sequence ID" value="PPQ79435.1"/>
    <property type="molecule type" value="Genomic_DNA"/>
</dbReference>
<gene>
    <name evidence="1" type="ORF">CVT25_002705</name>
</gene>
<proteinExistence type="predicted"/>
<dbReference type="Proteomes" id="UP000283269">
    <property type="component" value="Unassembled WGS sequence"/>
</dbReference>
<protein>
    <submittedName>
        <fullName evidence="1">Uncharacterized protein</fullName>
    </submittedName>
</protein>
<dbReference type="InParanoid" id="A0A409WLN5"/>
<dbReference type="OrthoDB" id="3251070at2759"/>
<comment type="caution">
    <text evidence="1">The sequence shown here is derived from an EMBL/GenBank/DDBJ whole genome shotgun (WGS) entry which is preliminary data.</text>
</comment>
<feature type="non-terminal residue" evidence="1">
    <location>
        <position position="1"/>
    </location>
</feature>
<sequence length="333" mass="38580">CPRKNRLLFSSILLVKEHWKTRLIHRKAFCSCLSNGDTDKFVKIALFTDALKKDLIFPLKYPAYADVLHALSQVCVAYRGEYLSFLWEKLNLACGVWAYSNLDAPESLKCKRDGLLISPFWRPYIRLVKIQINRNWTCGGLRCTQLQEVRLGSEHYCSILRIRTLHPLYTDPQLSKHLRQDGVVLPSIPTLRWGQARPRYPKSCKKIEELCGFGKDRTGSPISIAYIGQSLAEAAPYLRVFDVWDTNYALFLEHISEFKKFNILIIKTSSTDIRFNKPNATEIDQKALLQKCIKDFRTKFENIPSCAERRRIRLLHALTYGPDGDRCWHILRG</sequence>
<dbReference type="AlphaFoldDB" id="A0A409WLN5"/>
<organism evidence="1 2">
    <name type="scientific">Psilocybe cyanescens</name>
    <dbReference type="NCBI Taxonomy" id="93625"/>
    <lineage>
        <taxon>Eukaryota</taxon>
        <taxon>Fungi</taxon>
        <taxon>Dikarya</taxon>
        <taxon>Basidiomycota</taxon>
        <taxon>Agaricomycotina</taxon>
        <taxon>Agaricomycetes</taxon>
        <taxon>Agaricomycetidae</taxon>
        <taxon>Agaricales</taxon>
        <taxon>Agaricineae</taxon>
        <taxon>Strophariaceae</taxon>
        <taxon>Psilocybe</taxon>
    </lineage>
</organism>
<reference evidence="1 2" key="1">
    <citation type="journal article" date="2018" name="Evol. Lett.">
        <title>Horizontal gene cluster transfer increased hallucinogenic mushroom diversity.</title>
        <authorList>
            <person name="Reynolds H.T."/>
            <person name="Vijayakumar V."/>
            <person name="Gluck-Thaler E."/>
            <person name="Korotkin H.B."/>
            <person name="Matheny P.B."/>
            <person name="Slot J.C."/>
        </authorList>
    </citation>
    <scope>NUCLEOTIDE SEQUENCE [LARGE SCALE GENOMIC DNA]</scope>
    <source>
        <strain evidence="1 2">2631</strain>
    </source>
</reference>